<comment type="caution">
    <text evidence="2">The sequence shown here is derived from an EMBL/GenBank/DDBJ whole genome shotgun (WGS) entry which is preliminary data.</text>
</comment>
<evidence type="ECO:0000313" key="2">
    <source>
        <dbReference type="EMBL" id="TDV56362.1"/>
    </source>
</evidence>
<gene>
    <name evidence="2" type="ORF">CLV71_102429</name>
</gene>
<dbReference type="Proteomes" id="UP000294927">
    <property type="component" value="Unassembled WGS sequence"/>
</dbReference>
<dbReference type="EMBL" id="SOCP01000002">
    <property type="protein sequence ID" value="TDV56362.1"/>
    <property type="molecule type" value="Genomic_DNA"/>
</dbReference>
<dbReference type="InterPro" id="IPR006311">
    <property type="entry name" value="TAT_signal"/>
</dbReference>
<feature type="domain" description="SsuA/THI5-like" evidence="1">
    <location>
        <begin position="74"/>
        <end position="269"/>
    </location>
</feature>
<dbReference type="PROSITE" id="PS51257">
    <property type="entry name" value="PROKAR_LIPOPROTEIN"/>
    <property type="match status" value="1"/>
</dbReference>
<accession>A0A4R7W1S0</accession>
<dbReference type="PROSITE" id="PS51318">
    <property type="entry name" value="TAT"/>
    <property type="match status" value="1"/>
</dbReference>
<dbReference type="InterPro" id="IPR015168">
    <property type="entry name" value="SsuA/THI5"/>
</dbReference>
<evidence type="ECO:0000259" key="1">
    <source>
        <dbReference type="Pfam" id="PF09084"/>
    </source>
</evidence>
<dbReference type="Gene3D" id="3.40.190.10">
    <property type="entry name" value="Periplasmic binding protein-like II"/>
    <property type="match status" value="2"/>
</dbReference>
<keyword evidence="3" id="KW-1185">Reference proteome</keyword>
<dbReference type="RefSeq" id="WP_133901611.1">
    <property type="nucleotide sequence ID" value="NZ_SOCP01000002.1"/>
</dbReference>
<proteinExistence type="predicted"/>
<dbReference type="SUPFAM" id="SSF53850">
    <property type="entry name" value="Periplasmic binding protein-like II"/>
    <property type="match status" value="1"/>
</dbReference>
<organism evidence="2 3">
    <name type="scientific">Actinophytocola oryzae</name>
    <dbReference type="NCBI Taxonomy" id="502181"/>
    <lineage>
        <taxon>Bacteria</taxon>
        <taxon>Bacillati</taxon>
        <taxon>Actinomycetota</taxon>
        <taxon>Actinomycetes</taxon>
        <taxon>Pseudonocardiales</taxon>
        <taxon>Pseudonocardiaceae</taxon>
    </lineage>
</organism>
<protein>
    <submittedName>
        <fullName evidence="2">ABC-type nitrate/sulfonate/bicarbonate transport system substrate-binding protein</fullName>
    </submittedName>
</protein>
<dbReference type="Pfam" id="PF09084">
    <property type="entry name" value="NMT1"/>
    <property type="match status" value="1"/>
</dbReference>
<name>A0A4R7W1S0_9PSEU</name>
<sequence length="349" mass="37265">MTIHPRGSLSRRDILRLAGALTTVAVASACGGTEPTGAASTRDASPSLLAAKGEPLTKATVSAGSTSVNHMWARWGITHGIYKKFGLDVEAVDGIADAVAAMASGQLQFSAAGVQTHSGAVRGAPVRAVMLTFRDNLGLYTTKGISSLRDLAGKRVFGPNDMIKEILRRAGVDPDKGVTWVQTQANTKQIIQLVQNGQADGFTGYPPAKLLAEDAGMREITSVSAKFPGSPVSIVGTPDQLISDNPLLVKRFLAGTLETLDHMLAHEDEVLAFFHDEWGFDDELARGCWDVVQHDMIKGGKSDDKSLQVVLDVTKAAQGKKDDIPLDRVWDFSLLDQVVAERAKGYKTS</sequence>
<dbReference type="AlphaFoldDB" id="A0A4R7W1S0"/>
<evidence type="ECO:0000313" key="3">
    <source>
        <dbReference type="Proteomes" id="UP000294927"/>
    </source>
</evidence>
<dbReference type="PANTHER" id="PTHR30024">
    <property type="entry name" value="ALIPHATIC SULFONATES-BINDING PROTEIN-RELATED"/>
    <property type="match status" value="1"/>
</dbReference>
<dbReference type="OrthoDB" id="286202at2"/>
<reference evidence="2 3" key="1">
    <citation type="submission" date="2019-03" db="EMBL/GenBank/DDBJ databases">
        <title>Genomic Encyclopedia of Archaeal and Bacterial Type Strains, Phase II (KMG-II): from individual species to whole genera.</title>
        <authorList>
            <person name="Goeker M."/>
        </authorList>
    </citation>
    <scope>NUCLEOTIDE SEQUENCE [LARGE SCALE GENOMIC DNA]</scope>
    <source>
        <strain evidence="2 3">DSM 45499</strain>
    </source>
</reference>